<feature type="non-terminal residue" evidence="1">
    <location>
        <position position="75"/>
    </location>
</feature>
<dbReference type="EMBL" id="BMAW01089644">
    <property type="protein sequence ID" value="GFS40958.1"/>
    <property type="molecule type" value="Genomic_DNA"/>
</dbReference>
<dbReference type="AlphaFoldDB" id="A0A8X6MAA2"/>
<comment type="caution">
    <text evidence="1">The sequence shown here is derived from an EMBL/GenBank/DDBJ whole genome shotgun (WGS) entry which is preliminary data.</text>
</comment>
<evidence type="ECO:0000313" key="1">
    <source>
        <dbReference type="EMBL" id="GFS40958.1"/>
    </source>
</evidence>
<organism evidence="1 2">
    <name type="scientific">Nephila pilipes</name>
    <name type="common">Giant wood spider</name>
    <name type="synonym">Nephila maculata</name>
    <dbReference type="NCBI Taxonomy" id="299642"/>
    <lineage>
        <taxon>Eukaryota</taxon>
        <taxon>Metazoa</taxon>
        <taxon>Ecdysozoa</taxon>
        <taxon>Arthropoda</taxon>
        <taxon>Chelicerata</taxon>
        <taxon>Arachnida</taxon>
        <taxon>Araneae</taxon>
        <taxon>Araneomorphae</taxon>
        <taxon>Entelegynae</taxon>
        <taxon>Araneoidea</taxon>
        <taxon>Nephilidae</taxon>
        <taxon>Nephila</taxon>
    </lineage>
</organism>
<evidence type="ECO:0000313" key="2">
    <source>
        <dbReference type="Proteomes" id="UP000887013"/>
    </source>
</evidence>
<dbReference type="Proteomes" id="UP000887013">
    <property type="component" value="Unassembled WGS sequence"/>
</dbReference>
<gene>
    <name evidence="1" type="ORF">NPIL_401751</name>
</gene>
<proteinExistence type="predicted"/>
<name>A0A8X6MAA2_NEPPI</name>
<sequence>MLIGITLNFWQQKEKLLWKQTVCSNTTEALRRKDLGHGDLAKAAILLHWPALRLSVNTTVKNPTQCTHVLHVLWQ</sequence>
<protein>
    <submittedName>
        <fullName evidence="1">Uncharacterized protein</fullName>
    </submittedName>
</protein>
<reference evidence="1" key="1">
    <citation type="submission" date="2020-08" db="EMBL/GenBank/DDBJ databases">
        <title>Multicomponent nature underlies the extraordinary mechanical properties of spider dragline silk.</title>
        <authorList>
            <person name="Kono N."/>
            <person name="Nakamura H."/>
            <person name="Mori M."/>
            <person name="Yoshida Y."/>
            <person name="Ohtoshi R."/>
            <person name="Malay A.D."/>
            <person name="Moran D.A.P."/>
            <person name="Tomita M."/>
            <person name="Numata K."/>
            <person name="Arakawa K."/>
        </authorList>
    </citation>
    <scope>NUCLEOTIDE SEQUENCE</scope>
</reference>
<accession>A0A8X6MAA2</accession>
<keyword evidence="2" id="KW-1185">Reference proteome</keyword>